<evidence type="ECO:0000256" key="8">
    <source>
        <dbReference type="ARBA" id="ARBA00034923"/>
    </source>
</evidence>
<dbReference type="PROSITE" id="PS51198">
    <property type="entry name" value="UVRD_HELICASE_ATP_BIND"/>
    <property type="match status" value="1"/>
</dbReference>
<dbReference type="EMBL" id="NPDN01000002">
    <property type="protein sequence ID" value="PJZ26909.1"/>
    <property type="molecule type" value="Genomic_DNA"/>
</dbReference>
<organism evidence="12 13">
    <name type="scientific">Leptospira hartskeerlii</name>
    <dbReference type="NCBI Taxonomy" id="2023177"/>
    <lineage>
        <taxon>Bacteria</taxon>
        <taxon>Pseudomonadati</taxon>
        <taxon>Spirochaetota</taxon>
        <taxon>Spirochaetia</taxon>
        <taxon>Leptospirales</taxon>
        <taxon>Leptospiraceae</taxon>
        <taxon>Leptospira</taxon>
    </lineage>
</organism>
<dbReference type="RefSeq" id="WP_100705702.1">
    <property type="nucleotide sequence ID" value="NZ_NPDL01000002.1"/>
</dbReference>
<evidence type="ECO:0000313" key="13">
    <source>
        <dbReference type="Proteomes" id="UP000232196"/>
    </source>
</evidence>
<gene>
    <name evidence="12" type="ORF">CH357_05350</name>
</gene>
<dbReference type="InterPro" id="IPR027417">
    <property type="entry name" value="P-loop_NTPase"/>
</dbReference>
<comment type="catalytic activity">
    <reaction evidence="6">
        <text>Couples ATP hydrolysis with the unwinding of duplex DNA by translocating in the 3'-5' direction.</text>
        <dbReference type="EC" id="5.6.2.4"/>
    </reaction>
</comment>
<dbReference type="PANTHER" id="PTHR11070:SF2">
    <property type="entry name" value="ATP-DEPENDENT DNA HELICASE SRS2"/>
    <property type="match status" value="1"/>
</dbReference>
<dbReference type="GO" id="GO:0003677">
    <property type="term" value="F:DNA binding"/>
    <property type="evidence" value="ECO:0007669"/>
    <property type="project" value="InterPro"/>
</dbReference>
<evidence type="ECO:0000256" key="2">
    <source>
        <dbReference type="ARBA" id="ARBA00022801"/>
    </source>
</evidence>
<evidence type="ECO:0000313" key="12">
    <source>
        <dbReference type="EMBL" id="PJZ26909.1"/>
    </source>
</evidence>
<comment type="catalytic activity">
    <reaction evidence="9">
        <text>ATP + H2O = ADP + phosphate + H(+)</text>
        <dbReference type="Rhea" id="RHEA:13065"/>
        <dbReference type="ChEBI" id="CHEBI:15377"/>
        <dbReference type="ChEBI" id="CHEBI:15378"/>
        <dbReference type="ChEBI" id="CHEBI:30616"/>
        <dbReference type="ChEBI" id="CHEBI:43474"/>
        <dbReference type="ChEBI" id="CHEBI:456216"/>
        <dbReference type="EC" id="5.6.2.4"/>
    </reaction>
</comment>
<dbReference type="CDD" id="cd17932">
    <property type="entry name" value="DEXQc_UvrD"/>
    <property type="match status" value="1"/>
</dbReference>
<dbReference type="GO" id="GO:0005829">
    <property type="term" value="C:cytosol"/>
    <property type="evidence" value="ECO:0007669"/>
    <property type="project" value="TreeGrafter"/>
</dbReference>
<evidence type="ECO:0000259" key="11">
    <source>
        <dbReference type="PROSITE" id="PS51198"/>
    </source>
</evidence>
<evidence type="ECO:0000256" key="3">
    <source>
        <dbReference type="ARBA" id="ARBA00022806"/>
    </source>
</evidence>
<dbReference type="GO" id="GO:0000725">
    <property type="term" value="P:recombinational repair"/>
    <property type="evidence" value="ECO:0007669"/>
    <property type="project" value="TreeGrafter"/>
</dbReference>
<evidence type="ECO:0000256" key="4">
    <source>
        <dbReference type="ARBA" id="ARBA00022840"/>
    </source>
</evidence>
<keyword evidence="3 10" id="KW-0347">Helicase</keyword>
<dbReference type="InterPro" id="IPR014016">
    <property type="entry name" value="UvrD-like_ATP-bd"/>
</dbReference>
<feature type="binding site" evidence="10">
    <location>
        <begin position="25"/>
        <end position="32"/>
    </location>
    <ligand>
        <name>ATP</name>
        <dbReference type="ChEBI" id="CHEBI:30616"/>
    </ligand>
</feature>
<dbReference type="Proteomes" id="UP000232196">
    <property type="component" value="Unassembled WGS sequence"/>
</dbReference>
<dbReference type="InterPro" id="IPR014017">
    <property type="entry name" value="DNA_helicase_UvrD-like_C"/>
</dbReference>
<evidence type="ECO:0000256" key="9">
    <source>
        <dbReference type="ARBA" id="ARBA00048988"/>
    </source>
</evidence>
<feature type="domain" description="UvrD-like helicase ATP-binding" evidence="11">
    <location>
        <begin position="4"/>
        <end position="264"/>
    </location>
</feature>
<dbReference type="GO" id="GO:0033202">
    <property type="term" value="C:DNA helicase complex"/>
    <property type="evidence" value="ECO:0007669"/>
    <property type="project" value="TreeGrafter"/>
</dbReference>
<dbReference type="GO" id="GO:0005524">
    <property type="term" value="F:ATP binding"/>
    <property type="evidence" value="ECO:0007669"/>
    <property type="project" value="UniProtKB-UniRule"/>
</dbReference>
<comment type="caution">
    <text evidence="12">The sequence shown here is derived from an EMBL/GenBank/DDBJ whole genome shotgun (WGS) entry which is preliminary data.</text>
</comment>
<keyword evidence="1 10" id="KW-0547">Nucleotide-binding</keyword>
<dbReference type="GO" id="GO:0043138">
    <property type="term" value="F:3'-5' DNA helicase activity"/>
    <property type="evidence" value="ECO:0007669"/>
    <property type="project" value="UniProtKB-EC"/>
</dbReference>
<dbReference type="AlphaFoldDB" id="A0A2M9XGY8"/>
<dbReference type="EC" id="5.6.2.4" evidence="7"/>
<dbReference type="Pfam" id="PF00580">
    <property type="entry name" value="UvrD-helicase"/>
    <property type="match status" value="2"/>
</dbReference>
<keyword evidence="2 10" id="KW-0378">Hydrolase</keyword>
<evidence type="ECO:0000256" key="1">
    <source>
        <dbReference type="ARBA" id="ARBA00022741"/>
    </source>
</evidence>
<dbReference type="Gene3D" id="3.40.50.300">
    <property type="entry name" value="P-loop containing nucleotide triphosphate hydrolases"/>
    <property type="match status" value="3"/>
</dbReference>
<keyword evidence="4 10" id="KW-0067">ATP-binding</keyword>
<dbReference type="SUPFAM" id="SSF52540">
    <property type="entry name" value="P-loop containing nucleoside triphosphate hydrolases"/>
    <property type="match status" value="1"/>
</dbReference>
<dbReference type="GO" id="GO:0016887">
    <property type="term" value="F:ATP hydrolysis activity"/>
    <property type="evidence" value="ECO:0007669"/>
    <property type="project" value="RHEA"/>
</dbReference>
<protein>
    <recommendedName>
        <fullName evidence="7">DNA 3'-5' helicase</fullName>
        <ecNumber evidence="7">5.6.2.4</ecNumber>
    </recommendedName>
    <alternativeName>
        <fullName evidence="8">DNA 3'-5' helicase II</fullName>
    </alternativeName>
</protein>
<keyword evidence="13" id="KW-1185">Reference proteome</keyword>
<evidence type="ECO:0000256" key="5">
    <source>
        <dbReference type="ARBA" id="ARBA00023235"/>
    </source>
</evidence>
<accession>A0A2M9XGY8</accession>
<reference evidence="12 13" key="1">
    <citation type="submission" date="2017-07" db="EMBL/GenBank/DDBJ databases">
        <title>Leptospira spp. isolated from tropical soils.</title>
        <authorList>
            <person name="Thibeaux R."/>
            <person name="Iraola G."/>
            <person name="Ferres I."/>
            <person name="Bierque E."/>
            <person name="Girault D."/>
            <person name="Soupe-Gilbert M.-E."/>
            <person name="Picardeau M."/>
            <person name="Goarant C."/>
        </authorList>
    </citation>
    <scope>NUCLEOTIDE SEQUENCE [LARGE SCALE GENOMIC DNA]</scope>
    <source>
        <strain evidence="12 13">MCA1-C-A1</strain>
    </source>
</reference>
<dbReference type="OrthoDB" id="9810135at2"/>
<evidence type="ECO:0000256" key="10">
    <source>
        <dbReference type="PROSITE-ProRule" id="PRU00560"/>
    </source>
</evidence>
<keyword evidence="5" id="KW-0413">Isomerase</keyword>
<dbReference type="InterPro" id="IPR000212">
    <property type="entry name" value="DNA_helicase_UvrD/REP"/>
</dbReference>
<dbReference type="Pfam" id="PF13361">
    <property type="entry name" value="UvrD_C"/>
    <property type="match status" value="1"/>
</dbReference>
<sequence>MNLSQFSEAQQEIIGDRSRFLQVIAAAGSGKTSTLVGVVQSELSKGTSGEEILVLSFTRKAAGEIRERIKKKTGTDSVRVHTFHAFCLRALITWHPDFRNRRPSILTSSEKNRFFREWFRKESDIIGGIPYEILIGASTLPSNFPQSWKSPLLEDYKNFKRKEGKLDLDDLVTIFLDSLENGDPWTEIPKRSLKRILVDEFQDTDPEQLRFLKLLSEQSKILVVGDDSQGIYSFRKADIFNFLNFPEMFQPCTRKFLNTNYRSLPKIVDTSSIPISKNKNKIEKKVIAHRKGKAIVSRIRMDRIPEIFTYLGELYKRSGGELKILCRSNHRIREYLHVGVPPELLLTIHSAKGLEFHTVIVDLADGWNLRKDSPEQIKEEEHRVLYVALSRAKDCLIILGKKTSSGRETAEDLFFSYFNRDIPILKF</sequence>
<evidence type="ECO:0000256" key="6">
    <source>
        <dbReference type="ARBA" id="ARBA00034617"/>
    </source>
</evidence>
<evidence type="ECO:0000256" key="7">
    <source>
        <dbReference type="ARBA" id="ARBA00034808"/>
    </source>
</evidence>
<proteinExistence type="predicted"/>
<dbReference type="PANTHER" id="PTHR11070">
    <property type="entry name" value="UVRD / RECB / PCRA DNA HELICASE FAMILY MEMBER"/>
    <property type="match status" value="1"/>
</dbReference>
<name>A0A2M9XGY8_9LEPT</name>